<dbReference type="Pfam" id="PF11804">
    <property type="entry name" value="DUF3325"/>
    <property type="match status" value="1"/>
</dbReference>
<evidence type="ECO:0000313" key="2">
    <source>
        <dbReference type="EMBL" id="GFM93633.1"/>
    </source>
</evidence>
<dbReference type="EMBL" id="RBRY01000104">
    <property type="protein sequence ID" value="RMR55674.1"/>
    <property type="molecule type" value="Genomic_DNA"/>
</dbReference>
<keyword evidence="1" id="KW-0812">Transmembrane</keyword>
<dbReference type="EMBL" id="BLWA01000011">
    <property type="protein sequence ID" value="GFM93633.1"/>
    <property type="molecule type" value="Genomic_DNA"/>
</dbReference>
<dbReference type="Proteomes" id="UP000278332">
    <property type="component" value="Unassembled WGS sequence"/>
</dbReference>
<gene>
    <name evidence="3" type="ORF">ALP84_03258</name>
    <name evidence="2" type="ORF">PSCICP_36050</name>
</gene>
<dbReference type="Proteomes" id="UP000614982">
    <property type="component" value="Unassembled WGS sequence"/>
</dbReference>
<protein>
    <submittedName>
        <fullName evidence="3">Putative iron uptake protein</fullName>
    </submittedName>
</protein>
<keyword evidence="1" id="KW-1133">Transmembrane helix</keyword>
<keyword evidence="5" id="KW-1185">Reference proteome</keyword>
<reference evidence="3 4" key="1">
    <citation type="submission" date="2018-08" db="EMBL/GenBank/DDBJ databases">
        <title>Recombination of ecologically and evolutionarily significant loci maintains genetic cohesion in the Pseudomonas syringae species complex.</title>
        <authorList>
            <person name="Dillon M."/>
            <person name="Thakur S."/>
            <person name="Almeida R.N.D."/>
            <person name="Weir B.S."/>
            <person name="Guttman D.S."/>
        </authorList>
    </citation>
    <scope>NUCLEOTIDE SEQUENCE [LARGE SCALE GENOMIC DNA]</scope>
    <source>
        <strain evidence="3 4">ICMP 6917</strain>
    </source>
</reference>
<accession>A0A3M4VVA7</accession>
<organism evidence="3 4">
    <name type="scientific">Pseudomonas cichorii</name>
    <dbReference type="NCBI Taxonomy" id="36746"/>
    <lineage>
        <taxon>Bacteria</taxon>
        <taxon>Pseudomonadati</taxon>
        <taxon>Pseudomonadota</taxon>
        <taxon>Gammaproteobacteria</taxon>
        <taxon>Pseudomonadales</taxon>
        <taxon>Pseudomonadaceae</taxon>
        <taxon>Pseudomonas</taxon>
    </lineage>
</organism>
<dbReference type="OrthoDB" id="6026926at2"/>
<dbReference type="InterPro" id="IPR021762">
    <property type="entry name" value="DUF3325"/>
</dbReference>
<dbReference type="AlphaFoldDB" id="A0A3M4VVA7"/>
<keyword evidence="1" id="KW-0472">Membrane</keyword>
<evidence type="ECO:0000313" key="4">
    <source>
        <dbReference type="Proteomes" id="UP000278332"/>
    </source>
</evidence>
<feature type="transmembrane region" description="Helical" evidence="1">
    <location>
        <begin position="92"/>
        <end position="110"/>
    </location>
</feature>
<reference evidence="2 5" key="2">
    <citation type="submission" date="2020-05" db="EMBL/GenBank/DDBJ databases">
        <title>Genetic diversity of Pseudomonas cichorii.</title>
        <authorList>
            <person name="Tani S."/>
            <person name="Yagi H."/>
            <person name="Hashimoto S."/>
            <person name="Iiyama K."/>
            <person name="Furuya N."/>
        </authorList>
    </citation>
    <scope>NUCLEOTIDE SEQUENCE [LARGE SCALE GENOMIC DNA]</scope>
    <source>
        <strain evidence="2 5">LMG 2162</strain>
    </source>
</reference>
<evidence type="ECO:0000313" key="3">
    <source>
        <dbReference type="EMBL" id="RMR55674.1"/>
    </source>
</evidence>
<evidence type="ECO:0000313" key="5">
    <source>
        <dbReference type="Proteomes" id="UP000614982"/>
    </source>
</evidence>
<dbReference type="GeneID" id="93659557"/>
<feature type="transmembrane region" description="Helical" evidence="1">
    <location>
        <begin position="46"/>
        <end position="62"/>
    </location>
</feature>
<evidence type="ECO:0000256" key="1">
    <source>
        <dbReference type="SAM" id="Phobius"/>
    </source>
</evidence>
<proteinExistence type="predicted"/>
<comment type="caution">
    <text evidence="3">The sequence shown here is derived from an EMBL/GenBank/DDBJ whole genome shotgun (WGS) entry which is preliminary data.</text>
</comment>
<sequence length="111" mass="11800">MSIALITSLLLAYSGMLGLCLGLERHYKQLSQRPASKALRYTLRTAGWLSLAGSFFTSAQVWGWAMGPVGWLGLVSMTGLALVLLLPYAIRLAVGVSGAGWLLLGVFTLSA</sequence>
<dbReference type="RefSeq" id="WP_025260448.1">
    <property type="nucleotide sequence ID" value="NZ_BLVX01000003.1"/>
</dbReference>
<name>A0A3M4VVA7_PSECI</name>